<reference evidence="8 9" key="1">
    <citation type="journal article" date="2013" name="Genome Announc.">
        <title>Draft Genome Sequence of Arthrobacter crystallopoietes Strain BAB-32, Revealing Genes for Bioremediation.</title>
        <authorList>
            <person name="Joshi M.N."/>
            <person name="Pandit A.S."/>
            <person name="Sharma A."/>
            <person name="Pandya R.V."/>
            <person name="Desai S.M."/>
            <person name="Saxena A.K."/>
            <person name="Bagatharia S.B."/>
        </authorList>
    </citation>
    <scope>NUCLEOTIDE SEQUENCE [LARGE SCALE GENOMIC DNA]</scope>
    <source>
        <strain evidence="8 9">BAB-32</strain>
    </source>
</reference>
<dbReference type="EMBL" id="ANPE02000085">
    <property type="protein sequence ID" value="EMY35121.1"/>
    <property type="molecule type" value="Genomic_DNA"/>
</dbReference>
<dbReference type="Proteomes" id="UP000010729">
    <property type="component" value="Unassembled WGS sequence"/>
</dbReference>
<dbReference type="PANTHER" id="PTHR30477:SF0">
    <property type="entry name" value="METAL TRANSPORT SYSTEM MEMBRANE PROTEIN TM_0125-RELATED"/>
    <property type="match status" value="1"/>
</dbReference>
<dbReference type="SUPFAM" id="SSF81345">
    <property type="entry name" value="ABC transporter involved in vitamin B12 uptake, BtuC"/>
    <property type="match status" value="1"/>
</dbReference>
<feature type="transmembrane region" description="Helical" evidence="7">
    <location>
        <begin position="253"/>
        <end position="273"/>
    </location>
</feature>
<dbReference type="GO" id="GO:0010043">
    <property type="term" value="P:response to zinc ion"/>
    <property type="evidence" value="ECO:0007669"/>
    <property type="project" value="TreeGrafter"/>
</dbReference>
<feature type="transmembrane region" description="Helical" evidence="7">
    <location>
        <begin position="125"/>
        <end position="146"/>
    </location>
</feature>
<evidence type="ECO:0000256" key="1">
    <source>
        <dbReference type="ARBA" id="ARBA00004141"/>
    </source>
</evidence>
<feature type="transmembrane region" description="Helical" evidence="7">
    <location>
        <begin position="202"/>
        <end position="219"/>
    </location>
</feature>
<dbReference type="Pfam" id="PF00950">
    <property type="entry name" value="ABC-3"/>
    <property type="match status" value="1"/>
</dbReference>
<evidence type="ECO:0000256" key="5">
    <source>
        <dbReference type="ARBA" id="ARBA00023136"/>
    </source>
</evidence>
<protein>
    <submittedName>
        <fullName evidence="8">Mn2+/Zn2+ ABC transporter permease</fullName>
    </submittedName>
</protein>
<name>N1UXJ5_9MICC</name>
<dbReference type="Gene3D" id="1.10.3470.10">
    <property type="entry name" value="ABC transporter involved in vitamin B12 uptake, BtuC"/>
    <property type="match status" value="1"/>
</dbReference>
<accession>N1UXJ5</accession>
<dbReference type="InterPro" id="IPR001626">
    <property type="entry name" value="ABC_TroCD"/>
</dbReference>
<organism evidence="8 9">
    <name type="scientific">Arthrobacter crystallopoietes BAB-32</name>
    <dbReference type="NCBI Taxonomy" id="1246476"/>
    <lineage>
        <taxon>Bacteria</taxon>
        <taxon>Bacillati</taxon>
        <taxon>Actinomycetota</taxon>
        <taxon>Actinomycetes</taxon>
        <taxon>Micrococcales</taxon>
        <taxon>Micrococcaceae</taxon>
        <taxon>Crystallibacter</taxon>
    </lineage>
</organism>
<keyword evidence="6" id="KW-0813">Transport</keyword>
<dbReference type="AlphaFoldDB" id="N1UXJ5"/>
<gene>
    <name evidence="8" type="ORF">D477_006036</name>
</gene>
<evidence type="ECO:0000256" key="7">
    <source>
        <dbReference type="SAM" id="Phobius"/>
    </source>
</evidence>
<feature type="transmembrane region" description="Helical" evidence="7">
    <location>
        <begin position="69"/>
        <end position="88"/>
    </location>
</feature>
<feature type="transmembrane region" description="Helical" evidence="7">
    <location>
        <begin position="166"/>
        <end position="190"/>
    </location>
</feature>
<dbReference type="InterPro" id="IPR037294">
    <property type="entry name" value="ABC_BtuC-like"/>
</dbReference>
<keyword evidence="9" id="KW-1185">Reference proteome</keyword>
<dbReference type="CDD" id="cd06550">
    <property type="entry name" value="TM_ABC_iron-siderophores_like"/>
    <property type="match status" value="1"/>
</dbReference>
<evidence type="ECO:0000313" key="8">
    <source>
        <dbReference type="EMBL" id="EMY35121.1"/>
    </source>
</evidence>
<keyword evidence="4 7" id="KW-1133">Transmembrane helix</keyword>
<proteinExistence type="inferred from homology"/>
<comment type="subcellular location">
    <subcellularLocation>
        <location evidence="6">Cell membrane</location>
        <topology evidence="6">Multi-pass membrane protein</topology>
    </subcellularLocation>
    <subcellularLocation>
        <location evidence="1">Membrane</location>
        <topology evidence="1">Multi-pass membrane protein</topology>
    </subcellularLocation>
</comment>
<keyword evidence="5 7" id="KW-0472">Membrane</keyword>
<feature type="transmembrane region" description="Helical" evidence="7">
    <location>
        <begin position="225"/>
        <end position="246"/>
    </location>
</feature>
<keyword evidence="3 6" id="KW-0812">Transmembrane</keyword>
<evidence type="ECO:0000256" key="4">
    <source>
        <dbReference type="ARBA" id="ARBA00022989"/>
    </source>
</evidence>
<sequence length="311" mass="31286">MGELASGEVEPALKQEGIVMEFWQTLQTMLGSPLMQRALVIAVLVGVAAPVMGTYLVQRRLALLGDGIGHIALTGVAMGWLAGSAAGLATHDVLAVPGAVVAAVVGAILIEVVRERGRTSADVALALLFYGGIAGGVLLIGVAGGTSANLTGYLFGSIATVTGLDVWLSVGLAAVILGVGLGLRPALFALCHDEEFARASGLPARALNILVAVLAALTVSVSMRVVGVLLVSAIMIVPVAVAQLLTHSFRTTMALAMGIGAAVSVAGLAITYYQPLSPGATIVVLAIGVYALAAAAAPLLGRRRTARAAVS</sequence>
<dbReference type="GO" id="GO:0043190">
    <property type="term" value="C:ATP-binding cassette (ABC) transporter complex"/>
    <property type="evidence" value="ECO:0007669"/>
    <property type="project" value="InterPro"/>
</dbReference>
<comment type="similarity">
    <text evidence="2 6">Belongs to the ABC-3 integral membrane protein family.</text>
</comment>
<dbReference type="GO" id="GO:0055085">
    <property type="term" value="P:transmembrane transport"/>
    <property type="evidence" value="ECO:0007669"/>
    <property type="project" value="InterPro"/>
</dbReference>
<evidence type="ECO:0000256" key="2">
    <source>
        <dbReference type="ARBA" id="ARBA00008034"/>
    </source>
</evidence>
<feature type="transmembrane region" description="Helical" evidence="7">
    <location>
        <begin position="94"/>
        <end position="113"/>
    </location>
</feature>
<evidence type="ECO:0000313" key="9">
    <source>
        <dbReference type="Proteomes" id="UP000010729"/>
    </source>
</evidence>
<comment type="caution">
    <text evidence="8">The sequence shown here is derived from an EMBL/GenBank/DDBJ whole genome shotgun (WGS) entry which is preliminary data.</text>
</comment>
<dbReference type="PANTHER" id="PTHR30477">
    <property type="entry name" value="ABC-TRANSPORTER METAL-BINDING PROTEIN"/>
    <property type="match status" value="1"/>
</dbReference>
<evidence type="ECO:0000256" key="6">
    <source>
        <dbReference type="RuleBase" id="RU003943"/>
    </source>
</evidence>
<evidence type="ECO:0000256" key="3">
    <source>
        <dbReference type="ARBA" id="ARBA00022692"/>
    </source>
</evidence>
<feature type="transmembrane region" description="Helical" evidence="7">
    <location>
        <begin position="279"/>
        <end position="301"/>
    </location>
</feature>
<feature type="transmembrane region" description="Helical" evidence="7">
    <location>
        <begin position="38"/>
        <end position="57"/>
    </location>
</feature>